<dbReference type="Proteomes" id="UP000015101">
    <property type="component" value="Unassembled WGS sequence"/>
</dbReference>
<dbReference type="EMBL" id="KB097700">
    <property type="protein sequence ID" value="ESN91322.1"/>
    <property type="molecule type" value="Genomic_DNA"/>
</dbReference>
<keyword evidence="3" id="KW-1185">Reference proteome</keyword>
<dbReference type="Pfam" id="PF11251">
    <property type="entry name" value="DUF3050"/>
    <property type="match status" value="1"/>
</dbReference>
<proteinExistence type="predicted"/>
<dbReference type="RefSeq" id="XP_009030196.1">
    <property type="nucleotide sequence ID" value="XM_009031948.1"/>
</dbReference>
<dbReference type="InParanoid" id="T1EWL9"/>
<evidence type="ECO:0000313" key="2">
    <source>
        <dbReference type="EnsemblMetazoa" id="HelroP165336"/>
    </source>
</evidence>
<dbReference type="InterPro" id="IPR024423">
    <property type="entry name" value="DUF3050"/>
</dbReference>
<reference evidence="2" key="3">
    <citation type="submission" date="2015-06" db="UniProtKB">
        <authorList>
            <consortium name="EnsemblMetazoa"/>
        </authorList>
    </citation>
    <scope>IDENTIFICATION</scope>
</reference>
<dbReference type="AlphaFoldDB" id="T1EWL9"/>
<dbReference type="OrthoDB" id="5814146at2759"/>
<dbReference type="EnsemblMetazoa" id="HelroT165336">
    <property type="protein sequence ID" value="HelroP165336"/>
    <property type="gene ID" value="HelroG165336"/>
</dbReference>
<name>T1EWL9_HELRO</name>
<accession>T1EWL9</accession>
<protein>
    <submittedName>
        <fullName evidence="1 2">Uncharacterized protein</fullName>
    </submittedName>
</protein>
<dbReference type="Gene3D" id="1.20.910.10">
    <property type="entry name" value="Heme oxygenase-like"/>
    <property type="match status" value="1"/>
</dbReference>
<dbReference type="EMBL" id="AMQM01002023">
    <property type="status" value="NOT_ANNOTATED_CDS"/>
    <property type="molecule type" value="Genomic_DNA"/>
</dbReference>
<dbReference type="InterPro" id="IPR016084">
    <property type="entry name" value="Haem_Oase-like_multi-hlx"/>
</dbReference>
<gene>
    <name evidence="2" type="primary">20200969</name>
    <name evidence="1" type="ORF">HELRODRAFT_165336</name>
</gene>
<dbReference type="HOGENOM" id="CLU_974123_0_0_1"/>
<evidence type="ECO:0000313" key="1">
    <source>
        <dbReference type="EMBL" id="ESN91322.1"/>
    </source>
</evidence>
<reference evidence="1 3" key="2">
    <citation type="journal article" date="2013" name="Nature">
        <title>Insights into bilaterian evolution from three spiralian genomes.</title>
        <authorList>
            <person name="Simakov O."/>
            <person name="Marletaz F."/>
            <person name="Cho S.J."/>
            <person name="Edsinger-Gonzales E."/>
            <person name="Havlak P."/>
            <person name="Hellsten U."/>
            <person name="Kuo D.H."/>
            <person name="Larsson T."/>
            <person name="Lv J."/>
            <person name="Arendt D."/>
            <person name="Savage R."/>
            <person name="Osoegawa K."/>
            <person name="de Jong P."/>
            <person name="Grimwood J."/>
            <person name="Chapman J.A."/>
            <person name="Shapiro H."/>
            <person name="Aerts A."/>
            <person name="Otillar R.P."/>
            <person name="Terry A.Y."/>
            <person name="Boore J.L."/>
            <person name="Grigoriev I.V."/>
            <person name="Lindberg D.R."/>
            <person name="Seaver E.C."/>
            <person name="Weisblat D.A."/>
            <person name="Putnam N.H."/>
            <person name="Rokhsar D.S."/>
        </authorList>
    </citation>
    <scope>NUCLEOTIDE SEQUENCE</scope>
</reference>
<dbReference type="eggNOG" id="ENOG502SS63">
    <property type="taxonomic scope" value="Eukaryota"/>
</dbReference>
<sequence length="286" mass="32721">MGNQISTLIDNRTLATRNLKTFTDQTKHSNNFYEQLQRETSNDRDKMVKHELFSNVKNLKDVKIFMENHSYAVYDYMTLLKSLQQRFTCVKSAWAPPKNQIAARLINEIVLAEETDEIEPKAFMSHYELYLKAMTQLGANTKPVIALTKAMEQTNDPKKALKAARNEGASDHALKFLEETFQISFDTNIPDYVVATYFLFARKDPIPDMFRMIQKKTSSCCSDNSNVTLLLAFDYSSAFDTVDHTILLRLLERISKPICLQNSLRRAVEHCGNSALSINLSLLIKS</sequence>
<dbReference type="KEGG" id="hro:HELRODRAFT_165336"/>
<evidence type="ECO:0000313" key="3">
    <source>
        <dbReference type="Proteomes" id="UP000015101"/>
    </source>
</evidence>
<organism evidence="2 3">
    <name type="scientific">Helobdella robusta</name>
    <name type="common">Californian leech</name>
    <dbReference type="NCBI Taxonomy" id="6412"/>
    <lineage>
        <taxon>Eukaryota</taxon>
        <taxon>Metazoa</taxon>
        <taxon>Spiralia</taxon>
        <taxon>Lophotrochozoa</taxon>
        <taxon>Annelida</taxon>
        <taxon>Clitellata</taxon>
        <taxon>Hirudinea</taxon>
        <taxon>Rhynchobdellida</taxon>
        <taxon>Glossiphoniidae</taxon>
        <taxon>Helobdella</taxon>
    </lineage>
</organism>
<dbReference type="GeneID" id="20200969"/>
<reference evidence="3" key="1">
    <citation type="submission" date="2012-12" db="EMBL/GenBank/DDBJ databases">
        <authorList>
            <person name="Hellsten U."/>
            <person name="Grimwood J."/>
            <person name="Chapman J.A."/>
            <person name="Shapiro H."/>
            <person name="Aerts A."/>
            <person name="Otillar R.P."/>
            <person name="Terry A.Y."/>
            <person name="Boore J.L."/>
            <person name="Simakov O."/>
            <person name="Marletaz F."/>
            <person name="Cho S.-J."/>
            <person name="Edsinger-Gonzales E."/>
            <person name="Havlak P."/>
            <person name="Kuo D.-H."/>
            <person name="Larsson T."/>
            <person name="Lv J."/>
            <person name="Arendt D."/>
            <person name="Savage R."/>
            <person name="Osoegawa K."/>
            <person name="de Jong P."/>
            <person name="Lindberg D.R."/>
            <person name="Seaver E.C."/>
            <person name="Weisblat D.A."/>
            <person name="Putnam N.H."/>
            <person name="Grigoriev I.V."/>
            <person name="Rokhsar D.S."/>
        </authorList>
    </citation>
    <scope>NUCLEOTIDE SEQUENCE</scope>
</reference>
<dbReference type="CTD" id="20200969"/>